<protein>
    <submittedName>
        <fullName evidence="4">Glycosyltransferase involved in cell wall bisynthesis</fullName>
    </submittedName>
</protein>
<name>A0A238W4T1_9ACTN</name>
<gene>
    <name evidence="4" type="ORF">SAMN06272737_106108</name>
</gene>
<evidence type="ECO:0000313" key="4">
    <source>
        <dbReference type="EMBL" id="SNR41498.1"/>
    </source>
</evidence>
<keyword evidence="2 4" id="KW-0808">Transferase</keyword>
<dbReference type="OrthoDB" id="9806887at2"/>
<feature type="domain" description="Glycosyl transferase family 1" evidence="3">
    <location>
        <begin position="198"/>
        <end position="336"/>
    </location>
</feature>
<sequence>MTATSGSAHGGATRRVRVYGSVRSAQLERFRTMTPALVLHRERRYDFDAALADGPSPVRQLGRLATVLHLLRTPYDAVELNEPLMVHRWGSVAAQVAAVRLRAVLTRRRPTVGAYCIDITDPADRLALDRRLPHPLARWLSRRVLSFVVGGMDRLAFGTEGSRRLLEEYVDPATVAARARMFPALPQPCDCPPGPGPDPTTVLFVGAFKERKGIRQLLAAWDELPPGHGLRLRLVGKGELLPDVHAWAAGRDDVELVVDPPRAEIHALLRRAHVLVLLSQRSGWWREQVGLPLLEGLAHGCEVVTTDETGIAGWLAEHGHTVVPAHAPARQVAEAIGVAAAASRSADEVRAALPRTDTRIDADHWLLGGRPDVPAAEERRAG</sequence>
<dbReference type="SUPFAM" id="SSF53756">
    <property type="entry name" value="UDP-Glycosyltransferase/glycogen phosphorylase"/>
    <property type="match status" value="1"/>
</dbReference>
<dbReference type="AlphaFoldDB" id="A0A238W4T1"/>
<dbReference type="InterPro" id="IPR001296">
    <property type="entry name" value="Glyco_trans_1"/>
</dbReference>
<keyword evidence="1" id="KW-0328">Glycosyltransferase</keyword>
<dbReference type="GO" id="GO:0016757">
    <property type="term" value="F:glycosyltransferase activity"/>
    <property type="evidence" value="ECO:0007669"/>
    <property type="project" value="UniProtKB-KW"/>
</dbReference>
<dbReference type="EMBL" id="FZNO01000006">
    <property type="protein sequence ID" value="SNR41498.1"/>
    <property type="molecule type" value="Genomic_DNA"/>
</dbReference>
<dbReference type="RefSeq" id="WP_089335914.1">
    <property type="nucleotide sequence ID" value="NZ_FZNO01000006.1"/>
</dbReference>
<proteinExistence type="predicted"/>
<organism evidence="4 5">
    <name type="scientific">Blastococcus mobilis</name>
    <dbReference type="NCBI Taxonomy" id="1938746"/>
    <lineage>
        <taxon>Bacteria</taxon>
        <taxon>Bacillati</taxon>
        <taxon>Actinomycetota</taxon>
        <taxon>Actinomycetes</taxon>
        <taxon>Geodermatophilales</taxon>
        <taxon>Geodermatophilaceae</taxon>
        <taxon>Blastococcus</taxon>
    </lineage>
</organism>
<evidence type="ECO:0000256" key="2">
    <source>
        <dbReference type="ARBA" id="ARBA00022679"/>
    </source>
</evidence>
<evidence type="ECO:0000313" key="5">
    <source>
        <dbReference type="Proteomes" id="UP000198403"/>
    </source>
</evidence>
<evidence type="ECO:0000259" key="3">
    <source>
        <dbReference type="Pfam" id="PF00534"/>
    </source>
</evidence>
<accession>A0A238W4T1</accession>
<dbReference type="PANTHER" id="PTHR12526">
    <property type="entry name" value="GLYCOSYLTRANSFERASE"/>
    <property type="match status" value="1"/>
</dbReference>
<dbReference type="Proteomes" id="UP000198403">
    <property type="component" value="Unassembled WGS sequence"/>
</dbReference>
<dbReference type="Pfam" id="PF00534">
    <property type="entry name" value="Glycos_transf_1"/>
    <property type="match status" value="1"/>
</dbReference>
<keyword evidence="5" id="KW-1185">Reference proteome</keyword>
<dbReference type="PANTHER" id="PTHR12526:SF510">
    <property type="entry name" value="D-INOSITOL 3-PHOSPHATE GLYCOSYLTRANSFERASE"/>
    <property type="match status" value="1"/>
</dbReference>
<reference evidence="4 5" key="1">
    <citation type="submission" date="2017-06" db="EMBL/GenBank/DDBJ databases">
        <authorList>
            <person name="Kim H.J."/>
            <person name="Triplett B.A."/>
        </authorList>
    </citation>
    <scope>NUCLEOTIDE SEQUENCE [LARGE SCALE GENOMIC DNA]</scope>
    <source>
        <strain evidence="4 5">DSM 44272</strain>
    </source>
</reference>
<evidence type="ECO:0000256" key="1">
    <source>
        <dbReference type="ARBA" id="ARBA00022676"/>
    </source>
</evidence>
<dbReference type="Gene3D" id="3.40.50.2000">
    <property type="entry name" value="Glycogen Phosphorylase B"/>
    <property type="match status" value="1"/>
</dbReference>